<proteinExistence type="predicted"/>
<evidence type="ECO:0000313" key="2">
    <source>
        <dbReference type="EMBL" id="EAY28551.1"/>
    </source>
</evidence>
<evidence type="ECO:0000313" key="3">
    <source>
        <dbReference type="Proteomes" id="UP000004095"/>
    </source>
</evidence>
<feature type="region of interest" description="Disordered" evidence="1">
    <location>
        <begin position="24"/>
        <end position="69"/>
    </location>
</feature>
<dbReference type="EMBL" id="AAWS01000015">
    <property type="protein sequence ID" value="EAY28551.1"/>
    <property type="molecule type" value="Genomic_DNA"/>
</dbReference>
<comment type="caution">
    <text evidence="2">The sequence shown here is derived from an EMBL/GenBank/DDBJ whole genome shotgun (WGS) entry which is preliminary data.</text>
</comment>
<name>A1ZM19_MICM2</name>
<evidence type="ECO:0000256" key="1">
    <source>
        <dbReference type="SAM" id="MobiDB-lite"/>
    </source>
</evidence>
<sequence>MLLFFGRCPSTFALILQSFFHPKTGALPKPSKRMHTHKNHNKNENNHNNQPVRQLPNPDSPYKSGMVPVPAKHRNVDRSAARNKALAYGQSPLPIAQGSTGGYYSRKGKYLGSHDQANDTIYLVTNKKERNAIKDAHKHGACMPLSEVRSAVVLPSFAVRQAMLEAVKRSNKPNTTVGDKKGGFHEEGGMFGLDNDGNENIVEALPGKYADPSKVAYASVDVFSGESSTDNLKTIHGTYHVHPKGTIMGENGLKHEFDQAPSNKNGEGDIPNARERANPDKDANPYHVTGNSYVLGAGNKTVYIYNGNGVVATMPLKHFVKIK</sequence>
<organism evidence="2 3">
    <name type="scientific">Microscilla marina ATCC 23134</name>
    <dbReference type="NCBI Taxonomy" id="313606"/>
    <lineage>
        <taxon>Bacteria</taxon>
        <taxon>Pseudomonadati</taxon>
        <taxon>Bacteroidota</taxon>
        <taxon>Cytophagia</taxon>
        <taxon>Cytophagales</taxon>
        <taxon>Microscillaceae</taxon>
        <taxon>Microscilla</taxon>
    </lineage>
</organism>
<keyword evidence="3" id="KW-1185">Reference proteome</keyword>
<reference evidence="2 3" key="1">
    <citation type="submission" date="2007-01" db="EMBL/GenBank/DDBJ databases">
        <authorList>
            <person name="Haygood M."/>
            <person name="Podell S."/>
            <person name="Anderson C."/>
            <person name="Hopkinson B."/>
            <person name="Roe K."/>
            <person name="Barbeau K."/>
            <person name="Gaasterland T."/>
            <person name="Ferriera S."/>
            <person name="Johnson J."/>
            <person name="Kravitz S."/>
            <person name="Beeson K."/>
            <person name="Sutton G."/>
            <person name="Rogers Y.-H."/>
            <person name="Friedman R."/>
            <person name="Frazier M."/>
            <person name="Venter J.C."/>
        </authorList>
    </citation>
    <scope>NUCLEOTIDE SEQUENCE [LARGE SCALE GENOMIC DNA]</scope>
    <source>
        <strain evidence="2 3">ATCC 23134</strain>
    </source>
</reference>
<dbReference type="Proteomes" id="UP000004095">
    <property type="component" value="Unassembled WGS sequence"/>
</dbReference>
<gene>
    <name evidence="2" type="ORF">M23134_04398</name>
</gene>
<dbReference type="AlphaFoldDB" id="A1ZM19"/>
<accession>A1ZM19</accession>
<feature type="compositionally biased region" description="Basic and acidic residues" evidence="1">
    <location>
        <begin position="272"/>
        <end position="284"/>
    </location>
</feature>
<dbReference type="eggNOG" id="ENOG502ZVRF">
    <property type="taxonomic scope" value="Bacteria"/>
</dbReference>
<protein>
    <submittedName>
        <fullName evidence="2">Uncharacterized protein</fullName>
    </submittedName>
</protein>
<feature type="compositionally biased region" description="Basic residues" evidence="1">
    <location>
        <begin position="30"/>
        <end position="40"/>
    </location>
</feature>
<feature type="region of interest" description="Disordered" evidence="1">
    <location>
        <begin position="256"/>
        <end position="285"/>
    </location>
</feature>